<organism evidence="2 3">
    <name type="scientific">Metallumcola ferriviriculae</name>
    <dbReference type="NCBI Taxonomy" id="3039180"/>
    <lineage>
        <taxon>Bacteria</taxon>
        <taxon>Bacillati</taxon>
        <taxon>Bacillota</taxon>
        <taxon>Clostridia</taxon>
        <taxon>Neomoorellales</taxon>
        <taxon>Desulfitibacteraceae</taxon>
        <taxon>Metallumcola</taxon>
    </lineage>
</organism>
<proteinExistence type="predicted"/>
<feature type="region of interest" description="Disordered" evidence="1">
    <location>
        <begin position="157"/>
        <end position="192"/>
    </location>
</feature>
<dbReference type="KEGG" id="dbc:MFMK1_001644"/>
<keyword evidence="3" id="KW-1185">Reference proteome</keyword>
<evidence type="ECO:0000313" key="2">
    <source>
        <dbReference type="EMBL" id="WRO21823.1"/>
    </source>
</evidence>
<evidence type="ECO:0000256" key="1">
    <source>
        <dbReference type="SAM" id="MobiDB-lite"/>
    </source>
</evidence>
<dbReference type="RefSeq" id="WP_366924652.1">
    <property type="nucleotide sequence ID" value="NZ_CP121694.1"/>
</dbReference>
<protein>
    <submittedName>
        <fullName evidence="2">Uncharacterized protein</fullName>
    </submittedName>
</protein>
<accession>A0AAU0URJ8</accession>
<name>A0AAU0URJ8_9FIRM</name>
<dbReference type="AlphaFoldDB" id="A0AAU0URJ8"/>
<dbReference type="EMBL" id="CP121694">
    <property type="protein sequence ID" value="WRO21823.1"/>
    <property type="molecule type" value="Genomic_DNA"/>
</dbReference>
<reference evidence="2 3" key="1">
    <citation type="submission" date="2023-04" db="EMBL/GenBank/DDBJ databases">
        <authorList>
            <person name="Hsu D."/>
        </authorList>
    </citation>
    <scope>NUCLEOTIDE SEQUENCE [LARGE SCALE GENOMIC DNA]</scope>
    <source>
        <strain evidence="2 3">MK1</strain>
    </source>
</reference>
<dbReference type="Proteomes" id="UP001329915">
    <property type="component" value="Chromosome"/>
</dbReference>
<gene>
    <name evidence="2" type="ORF">MFMK1_001644</name>
</gene>
<evidence type="ECO:0000313" key="3">
    <source>
        <dbReference type="Proteomes" id="UP001329915"/>
    </source>
</evidence>
<sequence length="192" mass="20846">MRHEVNFLLLPEGQTGVATDPTGKFATKYSVDPVALFSDAFGFAQLSKNDPLSLEVIMIAPKPDMIGFSGWKYEGWLVDQPPEGKYSSATSVHPEFGGIAHPTLDSSEYPITTGLLRDTGLTLPNGLGVFVNVFNLDQSAWPYDVVVITFEPPETGTGDMNYDPRPDPVRPITGAIPGRIAKPASPPWPMKK</sequence>